<sequence>MTGEQRVLAALAMADEAREISMSGIRARRPELSDEQVRLEWLQLLHGREFVERLTTR</sequence>
<protein>
    <submittedName>
        <fullName evidence="1">Uncharacterized protein</fullName>
    </submittedName>
</protein>
<name>A0A936TBM5_9ACTN</name>
<evidence type="ECO:0000313" key="2">
    <source>
        <dbReference type="Proteomes" id="UP000727993"/>
    </source>
</evidence>
<organism evidence="1 2">
    <name type="scientific">Candidatus Neomicrothrix subdominans</name>
    <dbReference type="NCBI Taxonomy" id="2954438"/>
    <lineage>
        <taxon>Bacteria</taxon>
        <taxon>Bacillati</taxon>
        <taxon>Actinomycetota</taxon>
        <taxon>Acidimicrobiia</taxon>
        <taxon>Acidimicrobiales</taxon>
        <taxon>Microthrixaceae</taxon>
        <taxon>Candidatus Neomicrothrix</taxon>
    </lineage>
</organism>
<comment type="caution">
    <text evidence="1">The sequence shown here is derived from an EMBL/GenBank/DDBJ whole genome shotgun (WGS) entry which is preliminary data.</text>
</comment>
<proteinExistence type="predicted"/>
<reference evidence="1 2" key="1">
    <citation type="submission" date="2020-10" db="EMBL/GenBank/DDBJ databases">
        <title>Connecting structure to function with the recovery of over 1000 high-quality activated sludge metagenome-assembled genomes encoding full-length rRNA genes using long-read sequencing.</title>
        <authorList>
            <person name="Singleton C.M."/>
            <person name="Petriglieri F."/>
            <person name="Kristensen J.M."/>
            <person name="Kirkegaard R.H."/>
            <person name="Michaelsen T.Y."/>
            <person name="Andersen M.H."/>
            <person name="Karst S.M."/>
            <person name="Dueholm M.S."/>
            <person name="Nielsen P.H."/>
            <person name="Albertsen M."/>
        </authorList>
    </citation>
    <scope>NUCLEOTIDE SEQUENCE [LARGE SCALE GENOMIC DNA]</scope>
    <source>
        <strain evidence="1">Lyne_18-Q3-R50-59_MAXAC.006</strain>
    </source>
</reference>
<evidence type="ECO:0000313" key="1">
    <source>
        <dbReference type="EMBL" id="MBK9295541.1"/>
    </source>
</evidence>
<dbReference type="EMBL" id="JADJZA010000001">
    <property type="protein sequence ID" value="MBK9295541.1"/>
    <property type="molecule type" value="Genomic_DNA"/>
</dbReference>
<dbReference type="AlphaFoldDB" id="A0A936TBM5"/>
<dbReference type="Proteomes" id="UP000727993">
    <property type="component" value="Unassembled WGS sequence"/>
</dbReference>
<accession>A0A936TBM5</accession>
<gene>
    <name evidence="1" type="ORF">IPN02_01430</name>
</gene>